<organism evidence="1 2">
    <name type="scientific">Streptomyces cellostaticus</name>
    <dbReference type="NCBI Taxonomy" id="67285"/>
    <lineage>
        <taxon>Bacteria</taxon>
        <taxon>Bacillati</taxon>
        <taxon>Actinomycetota</taxon>
        <taxon>Actinomycetes</taxon>
        <taxon>Kitasatosporales</taxon>
        <taxon>Streptomycetaceae</taxon>
        <taxon>Streptomyces</taxon>
    </lineage>
</organism>
<dbReference type="AlphaFoldDB" id="A0A101NDE4"/>
<dbReference type="RefSeq" id="WP_067009526.1">
    <property type="nucleotide sequence ID" value="NZ_BNDU01000002.1"/>
</dbReference>
<evidence type="ECO:0000313" key="1">
    <source>
        <dbReference type="EMBL" id="KUM91105.1"/>
    </source>
</evidence>
<reference evidence="1 2" key="1">
    <citation type="submission" date="2015-10" db="EMBL/GenBank/DDBJ databases">
        <title>Draft genome sequence of Streptomyces cellostaticus DSM 40189, type strain for the species Streptomyces cellostaticus.</title>
        <authorList>
            <person name="Ruckert C."/>
            <person name="Winkler A."/>
            <person name="Kalinowski J."/>
            <person name="Kampfer P."/>
            <person name="Glaeser S."/>
        </authorList>
    </citation>
    <scope>NUCLEOTIDE SEQUENCE [LARGE SCALE GENOMIC DNA]</scope>
    <source>
        <strain evidence="1 2">DSM 40189</strain>
    </source>
</reference>
<protein>
    <submittedName>
        <fullName evidence="1">Uncharacterized protein</fullName>
    </submittedName>
</protein>
<sequence>MTSEHDMLWRRCAHLGRVLLPLVDEEPWRQARRRERLRAWGINMVDGERLIEVFAAVAAHAVAVDTSVSAADLDALPVSAVADAATGKRDFELLAGLPETFADERDELGVNVFRLYTYKGGQFSRRLSQLSSELRYVLVTLAERLPTASPTCGDVFRRAAEADLPPWSVG</sequence>
<proteinExistence type="predicted"/>
<dbReference type="Proteomes" id="UP000054241">
    <property type="component" value="Unassembled WGS sequence"/>
</dbReference>
<evidence type="ECO:0000313" key="2">
    <source>
        <dbReference type="Proteomes" id="UP000054241"/>
    </source>
</evidence>
<comment type="caution">
    <text evidence="1">The sequence shown here is derived from an EMBL/GenBank/DDBJ whole genome shotgun (WGS) entry which is preliminary data.</text>
</comment>
<keyword evidence="2" id="KW-1185">Reference proteome</keyword>
<dbReference type="EMBL" id="LMWL01000084">
    <property type="protein sequence ID" value="KUM91105.1"/>
    <property type="molecule type" value="Genomic_DNA"/>
</dbReference>
<accession>A0A101NDE4</accession>
<gene>
    <name evidence="1" type="ORF">AQI88_38665</name>
</gene>
<dbReference type="OrthoDB" id="4208329at2"/>
<name>A0A101NDE4_9ACTN</name>